<organism evidence="1 2">
    <name type="scientific">Homarus americanus</name>
    <name type="common">American lobster</name>
    <dbReference type="NCBI Taxonomy" id="6706"/>
    <lineage>
        <taxon>Eukaryota</taxon>
        <taxon>Metazoa</taxon>
        <taxon>Ecdysozoa</taxon>
        <taxon>Arthropoda</taxon>
        <taxon>Crustacea</taxon>
        <taxon>Multicrustacea</taxon>
        <taxon>Malacostraca</taxon>
        <taxon>Eumalacostraca</taxon>
        <taxon>Eucarida</taxon>
        <taxon>Decapoda</taxon>
        <taxon>Pleocyemata</taxon>
        <taxon>Astacidea</taxon>
        <taxon>Nephropoidea</taxon>
        <taxon>Nephropidae</taxon>
        <taxon>Homarus</taxon>
    </lineage>
</organism>
<comment type="caution">
    <text evidence="1">The sequence shown here is derived from an EMBL/GenBank/DDBJ whole genome shotgun (WGS) entry which is preliminary data.</text>
</comment>
<sequence length="175" mass="20077">MIRYEESGKLTDLPRPRRPRLTSAADDFRIVADIRDLPFTNAVATTERLHLEVLGKAVGRLRFTDHYVWEDLNFWATTAVFTDGDLITPLRLAACLSRSQELPRDRKHVGLDQPQQQGQTHAWATWKAYDEVTTAFLAMSFKPTKDKVEEIMSAIECFVVLMYDRMSSCTGYDCQ</sequence>
<dbReference type="AlphaFoldDB" id="A0A8J5JQV5"/>
<accession>A0A8J5JQV5</accession>
<dbReference type="Proteomes" id="UP000747542">
    <property type="component" value="Unassembled WGS sequence"/>
</dbReference>
<gene>
    <name evidence="1" type="ORF">Hamer_G001735</name>
</gene>
<dbReference type="EMBL" id="JAHLQT010031306">
    <property type="protein sequence ID" value="KAG7160473.1"/>
    <property type="molecule type" value="Genomic_DNA"/>
</dbReference>
<keyword evidence="2" id="KW-1185">Reference proteome</keyword>
<reference evidence="1" key="1">
    <citation type="journal article" date="2021" name="Sci. Adv.">
        <title>The American lobster genome reveals insights on longevity, neural, and immune adaptations.</title>
        <authorList>
            <person name="Polinski J.M."/>
            <person name="Zimin A.V."/>
            <person name="Clark K.F."/>
            <person name="Kohn A.B."/>
            <person name="Sadowski N."/>
            <person name="Timp W."/>
            <person name="Ptitsyn A."/>
            <person name="Khanna P."/>
            <person name="Romanova D.Y."/>
            <person name="Williams P."/>
            <person name="Greenwood S.J."/>
            <person name="Moroz L.L."/>
            <person name="Walt D.R."/>
            <person name="Bodnar A.G."/>
        </authorList>
    </citation>
    <scope>NUCLEOTIDE SEQUENCE</scope>
    <source>
        <strain evidence="1">GMGI-L3</strain>
    </source>
</reference>
<protein>
    <submittedName>
        <fullName evidence="1">Uncharacterized protein</fullName>
    </submittedName>
</protein>
<name>A0A8J5JQV5_HOMAM</name>
<evidence type="ECO:0000313" key="2">
    <source>
        <dbReference type="Proteomes" id="UP000747542"/>
    </source>
</evidence>
<proteinExistence type="predicted"/>
<evidence type="ECO:0000313" key="1">
    <source>
        <dbReference type="EMBL" id="KAG7160473.1"/>
    </source>
</evidence>